<dbReference type="PANTHER" id="PTHR45651:SF12">
    <property type="entry name" value="CYCLIC NUCLEOTIDE-GATED ION CHANNEL 15-RELATED"/>
    <property type="match status" value="1"/>
</dbReference>
<evidence type="ECO:0000256" key="11">
    <source>
        <dbReference type="ARBA" id="ARBA00056117"/>
    </source>
</evidence>
<feature type="transmembrane region" description="Helical" evidence="14">
    <location>
        <begin position="328"/>
        <end position="353"/>
    </location>
</feature>
<dbReference type="InterPro" id="IPR014710">
    <property type="entry name" value="RmlC-like_jellyroll"/>
</dbReference>
<keyword evidence="17" id="KW-1185">Reference proteome</keyword>
<keyword evidence="5 14" id="KW-1133">Transmembrane helix</keyword>
<keyword evidence="9" id="KW-1071">Ligand-gated ion channel</keyword>
<dbReference type="CDD" id="cd00038">
    <property type="entry name" value="CAP_ED"/>
    <property type="match status" value="1"/>
</dbReference>
<dbReference type="Gene3D" id="1.10.287.70">
    <property type="match status" value="1"/>
</dbReference>
<evidence type="ECO:0000259" key="15">
    <source>
        <dbReference type="PROSITE" id="PS50042"/>
    </source>
</evidence>
<dbReference type="GO" id="GO:0005216">
    <property type="term" value="F:monoatomic ion channel activity"/>
    <property type="evidence" value="ECO:0007669"/>
    <property type="project" value="InterPro"/>
</dbReference>
<protein>
    <submittedName>
        <fullName evidence="16">Putative cyclic nucleotide-gated ion channel 15</fullName>
    </submittedName>
</protein>
<evidence type="ECO:0000256" key="12">
    <source>
        <dbReference type="ARBA" id="ARBA00064416"/>
    </source>
</evidence>
<keyword evidence="6" id="KW-0406">Ion transport</keyword>
<keyword evidence="7 14" id="KW-0472">Membrane</keyword>
<dbReference type="PANTHER" id="PTHR45651">
    <property type="entry name" value="CYCLIC NUCLEOTIDE-GATED ION CHANNEL 15-RELATED-RELATED"/>
    <property type="match status" value="1"/>
</dbReference>
<evidence type="ECO:0000256" key="1">
    <source>
        <dbReference type="ARBA" id="ARBA00004232"/>
    </source>
</evidence>
<comment type="subcellular location">
    <subcellularLocation>
        <location evidence="1">Nucleus membrane</location>
        <topology evidence="1">Multi-pass membrane protein</topology>
    </subcellularLocation>
</comment>
<dbReference type="Gene3D" id="1.10.287.630">
    <property type="entry name" value="Helix hairpin bin"/>
    <property type="match status" value="1"/>
</dbReference>
<comment type="similarity">
    <text evidence="2">Belongs to the cyclic nucleotide-gated cation channel (TC 1.A.1.5) family.</text>
</comment>
<evidence type="ECO:0000256" key="5">
    <source>
        <dbReference type="ARBA" id="ARBA00022989"/>
    </source>
</evidence>
<feature type="transmembrane region" description="Helical" evidence="14">
    <location>
        <begin position="296"/>
        <end position="316"/>
    </location>
</feature>
<feature type="transmembrane region" description="Helical" evidence="14">
    <location>
        <begin position="205"/>
        <end position="226"/>
    </location>
</feature>
<evidence type="ECO:0000256" key="2">
    <source>
        <dbReference type="ARBA" id="ARBA00010486"/>
    </source>
</evidence>
<evidence type="ECO:0000256" key="14">
    <source>
        <dbReference type="SAM" id="Phobius"/>
    </source>
</evidence>
<evidence type="ECO:0000256" key="3">
    <source>
        <dbReference type="ARBA" id="ARBA00022448"/>
    </source>
</evidence>
<feature type="transmembrane region" description="Helical" evidence="14">
    <location>
        <begin position="172"/>
        <end position="193"/>
    </location>
</feature>
<dbReference type="SUPFAM" id="SSF51206">
    <property type="entry name" value="cAMP-binding domain-like"/>
    <property type="match status" value="1"/>
</dbReference>
<evidence type="ECO:0000256" key="6">
    <source>
        <dbReference type="ARBA" id="ARBA00023065"/>
    </source>
</evidence>
<dbReference type="InterPro" id="IPR000595">
    <property type="entry name" value="cNMP-bd_dom"/>
</dbReference>
<comment type="subunit">
    <text evidence="12">Interacts (via N-terminus) with DMI1 (via c-terminus). The Nod factor has no effect on this interaction, implying that the complex is maintained after activation.</text>
</comment>
<comment type="caution">
    <text evidence="16">The sequence shown here is derived from an EMBL/GenBank/DDBJ whole genome shotgun (WGS) entry which is preliminary data.</text>
</comment>
<keyword evidence="8" id="KW-0539">Nucleus</keyword>
<dbReference type="Gene3D" id="2.60.120.10">
    <property type="entry name" value="Jelly Rolls"/>
    <property type="match status" value="1"/>
</dbReference>
<dbReference type="InterPro" id="IPR005821">
    <property type="entry name" value="Ion_trans_dom"/>
</dbReference>
<feature type="domain" description="Cyclic nucleotide-binding" evidence="15">
    <location>
        <begin position="532"/>
        <end position="617"/>
    </location>
</feature>
<dbReference type="GO" id="GO:0031965">
    <property type="term" value="C:nuclear membrane"/>
    <property type="evidence" value="ECO:0007669"/>
    <property type="project" value="UniProtKB-SubCell"/>
</dbReference>
<dbReference type="EMBL" id="RXIC02000019">
    <property type="protein sequence ID" value="KAB1226219.1"/>
    <property type="molecule type" value="Genomic_DNA"/>
</dbReference>
<evidence type="ECO:0000256" key="13">
    <source>
        <dbReference type="SAM" id="MobiDB-lite"/>
    </source>
</evidence>
<dbReference type="OrthoDB" id="421226at2759"/>
<keyword evidence="3" id="KW-0813">Transport</keyword>
<proteinExistence type="inferred from homology"/>
<feature type="compositionally biased region" description="Polar residues" evidence="13">
    <location>
        <begin position="719"/>
        <end position="734"/>
    </location>
</feature>
<gene>
    <name evidence="16" type="ORF">CJ030_MR1G023592</name>
</gene>
<dbReference type="SMART" id="SM00100">
    <property type="entry name" value="cNMP"/>
    <property type="match status" value="1"/>
</dbReference>
<sequence>MAFSTNLQPLGLFPSKNMTPMPHRKRTSRLQFTNREHLSLATSEGPTVRLGALPHSMPDTLRDSLKHYVGPGWINIGQSCLVQFNDPDRFIVPNELLVTLFRVHENGVHANLPRASGNDFLELTTYFKRTETSNILRSTNGSELVQRRVFAEDYEQEKSRILDPGISRWGKIFLTASIVSLFVDPMFLYLPIFRGDLCIENGRTMQVILTIIRSVADIFYVIQIFVRFNTAYDPPSSHVLTRGDQLIMGPSKVALRYIRRGFWIDILAALPLPQVLVWVIIPNVRGALVSDEKNSLWYIMIIQDILRVVLIYPLTCQIIDATGVIQETAWAGAAYNLMLYMLASHVSGAWYYLQTIGRQEACWTTACDLEKPYCQDGYFDCKNVDDLARMNWFKSTNVSNLCTATVTPTGTFYQYGNPLTTSDNVEETVFTIIVVTIGLVLFAFLIGNMQKYLQSVSRQLEEWRVKRADTEIWMDHRHLPPGLKESIRHYDRFMWLATKRVDEEAILNDLPIDLRRQIKGYLCRSLVRQVPLFNEMDETTVDAVCERLKPTYWTESMFLVKEGHPVNQMFFIIRGRLDSYTTDGGRPGFFNSCKIGPGDFCGEELLTWALNPHADVVFPFSTRTVKATTEVEAFALVAEDLKFVASIFRRLHTKQLRHTFRFYSHHWRTWAACFIQAAWRRHKKLKKMAGGRASEREEPPQGTFWSRYAETLLRNMGLSNSGRLPSSSAVSSLQKPVEPDFD</sequence>
<evidence type="ECO:0000256" key="4">
    <source>
        <dbReference type="ARBA" id="ARBA00022692"/>
    </source>
</evidence>
<dbReference type="AlphaFoldDB" id="A0A6A1WLR3"/>
<evidence type="ECO:0000256" key="8">
    <source>
        <dbReference type="ARBA" id="ARBA00023242"/>
    </source>
</evidence>
<dbReference type="FunFam" id="2.60.120.10:FF:000024">
    <property type="entry name" value="Cyclic nucleotide-gated ion channel 1"/>
    <property type="match status" value="1"/>
</dbReference>
<feature type="transmembrane region" description="Helical" evidence="14">
    <location>
        <begin position="262"/>
        <end position="281"/>
    </location>
</feature>
<dbReference type="Proteomes" id="UP000516437">
    <property type="component" value="Chromosome 1"/>
</dbReference>
<keyword evidence="10" id="KW-0407">Ion channel</keyword>
<evidence type="ECO:0000256" key="10">
    <source>
        <dbReference type="ARBA" id="ARBA00023303"/>
    </source>
</evidence>
<feature type="transmembrane region" description="Helical" evidence="14">
    <location>
        <begin position="429"/>
        <end position="449"/>
    </location>
</feature>
<evidence type="ECO:0000256" key="9">
    <source>
        <dbReference type="ARBA" id="ARBA00023286"/>
    </source>
</evidence>
<comment type="function">
    <text evidence="11">Cyclic nucleotide-gated channel involved in the establishment of both rhizobial and mycorrhizal associations. Required for full activation of nuclear-localized Ca(2+) oscillations by Nod and Myc factors. Simultaneous activation of the K(+)-permeable channel DMI1 and the Ca(2+) channel CNGC15 can give rise to sustained Ca(2+) oscillations. May function during fertilization in both female and male gametophytic Ca(2+) signaling.</text>
</comment>
<name>A0A6A1WLR3_9ROSI</name>
<dbReference type="Pfam" id="PF00520">
    <property type="entry name" value="Ion_trans"/>
    <property type="match status" value="1"/>
</dbReference>
<dbReference type="GO" id="GO:0044325">
    <property type="term" value="F:transmembrane transporter binding"/>
    <property type="evidence" value="ECO:0007669"/>
    <property type="project" value="UniProtKB-ARBA"/>
</dbReference>
<dbReference type="PROSITE" id="PS50042">
    <property type="entry name" value="CNMP_BINDING_3"/>
    <property type="match status" value="1"/>
</dbReference>
<dbReference type="InterPro" id="IPR018490">
    <property type="entry name" value="cNMP-bd_dom_sf"/>
</dbReference>
<accession>A0A6A1WLR3</accession>
<dbReference type="CDD" id="cd23767">
    <property type="entry name" value="IQCD"/>
    <property type="match status" value="1"/>
</dbReference>
<dbReference type="SUPFAM" id="SSF81324">
    <property type="entry name" value="Voltage-gated potassium channels"/>
    <property type="match status" value="1"/>
</dbReference>
<reference evidence="16 17" key="1">
    <citation type="journal article" date="2019" name="Plant Biotechnol. J.">
        <title>The red bayberry genome and genetic basis of sex determination.</title>
        <authorList>
            <person name="Jia H.M."/>
            <person name="Jia H.J."/>
            <person name="Cai Q.L."/>
            <person name="Wang Y."/>
            <person name="Zhao H.B."/>
            <person name="Yang W.F."/>
            <person name="Wang G.Y."/>
            <person name="Li Y.H."/>
            <person name="Zhan D.L."/>
            <person name="Shen Y.T."/>
            <person name="Niu Q.F."/>
            <person name="Chang L."/>
            <person name="Qiu J."/>
            <person name="Zhao L."/>
            <person name="Xie H.B."/>
            <person name="Fu W.Y."/>
            <person name="Jin J."/>
            <person name="Li X.W."/>
            <person name="Jiao Y."/>
            <person name="Zhou C.C."/>
            <person name="Tu T."/>
            <person name="Chai C.Y."/>
            <person name="Gao J.L."/>
            <person name="Fan L.J."/>
            <person name="van de Weg E."/>
            <person name="Wang J.Y."/>
            <person name="Gao Z.S."/>
        </authorList>
    </citation>
    <scope>NUCLEOTIDE SEQUENCE [LARGE SCALE GENOMIC DNA]</scope>
    <source>
        <tissue evidence="16">Leaves</tissue>
    </source>
</reference>
<keyword evidence="4 14" id="KW-0812">Transmembrane</keyword>
<evidence type="ECO:0000313" key="17">
    <source>
        <dbReference type="Proteomes" id="UP000516437"/>
    </source>
</evidence>
<feature type="region of interest" description="Disordered" evidence="13">
    <location>
        <begin position="719"/>
        <end position="742"/>
    </location>
</feature>
<evidence type="ECO:0000256" key="7">
    <source>
        <dbReference type="ARBA" id="ARBA00023136"/>
    </source>
</evidence>
<organism evidence="16 17">
    <name type="scientific">Morella rubra</name>
    <name type="common">Chinese bayberry</name>
    <dbReference type="NCBI Taxonomy" id="262757"/>
    <lineage>
        <taxon>Eukaryota</taxon>
        <taxon>Viridiplantae</taxon>
        <taxon>Streptophyta</taxon>
        <taxon>Embryophyta</taxon>
        <taxon>Tracheophyta</taxon>
        <taxon>Spermatophyta</taxon>
        <taxon>Magnoliopsida</taxon>
        <taxon>eudicotyledons</taxon>
        <taxon>Gunneridae</taxon>
        <taxon>Pentapetalae</taxon>
        <taxon>rosids</taxon>
        <taxon>fabids</taxon>
        <taxon>Fagales</taxon>
        <taxon>Myricaceae</taxon>
        <taxon>Morella</taxon>
    </lineage>
</organism>
<evidence type="ECO:0000313" key="16">
    <source>
        <dbReference type="EMBL" id="KAB1226219.1"/>
    </source>
</evidence>